<gene>
    <name evidence="2" type="ORF">DPMN_016274</name>
</gene>
<keyword evidence="1" id="KW-0472">Membrane</keyword>
<reference evidence="2" key="2">
    <citation type="submission" date="2020-11" db="EMBL/GenBank/DDBJ databases">
        <authorList>
            <person name="McCartney M.A."/>
            <person name="Auch B."/>
            <person name="Kono T."/>
            <person name="Mallez S."/>
            <person name="Becker A."/>
            <person name="Gohl D.M."/>
            <person name="Silverstein K.A.T."/>
            <person name="Koren S."/>
            <person name="Bechman K.B."/>
            <person name="Herman A."/>
            <person name="Abrahante J.E."/>
            <person name="Garbe J."/>
        </authorList>
    </citation>
    <scope>NUCLEOTIDE SEQUENCE</scope>
    <source>
        <strain evidence="2">Duluth1</strain>
        <tissue evidence="2">Whole animal</tissue>
    </source>
</reference>
<keyword evidence="1" id="KW-0812">Transmembrane</keyword>
<evidence type="ECO:0000313" key="2">
    <source>
        <dbReference type="EMBL" id="KAH3892162.1"/>
    </source>
</evidence>
<accession>A0A9D4N9D6</accession>
<dbReference type="EMBL" id="JAIWYP010000001">
    <property type="protein sequence ID" value="KAH3892162.1"/>
    <property type="molecule type" value="Genomic_DNA"/>
</dbReference>
<protein>
    <submittedName>
        <fullName evidence="2">Uncharacterized protein</fullName>
    </submittedName>
</protein>
<reference evidence="2" key="1">
    <citation type="journal article" date="2019" name="bioRxiv">
        <title>The Genome of the Zebra Mussel, Dreissena polymorpha: A Resource for Invasive Species Research.</title>
        <authorList>
            <person name="McCartney M.A."/>
            <person name="Auch B."/>
            <person name="Kono T."/>
            <person name="Mallez S."/>
            <person name="Zhang Y."/>
            <person name="Obille A."/>
            <person name="Becker A."/>
            <person name="Abrahante J.E."/>
            <person name="Garbe J."/>
            <person name="Badalamenti J.P."/>
            <person name="Herman A."/>
            <person name="Mangelson H."/>
            <person name="Liachko I."/>
            <person name="Sullivan S."/>
            <person name="Sone E.D."/>
            <person name="Koren S."/>
            <person name="Silverstein K.A.T."/>
            <person name="Beckman K.B."/>
            <person name="Gohl D.M."/>
        </authorList>
    </citation>
    <scope>NUCLEOTIDE SEQUENCE</scope>
    <source>
        <strain evidence="2">Duluth1</strain>
        <tissue evidence="2">Whole animal</tissue>
    </source>
</reference>
<feature type="transmembrane region" description="Helical" evidence="1">
    <location>
        <begin position="38"/>
        <end position="58"/>
    </location>
</feature>
<keyword evidence="1" id="KW-1133">Transmembrane helix</keyword>
<organism evidence="2 3">
    <name type="scientific">Dreissena polymorpha</name>
    <name type="common">Zebra mussel</name>
    <name type="synonym">Mytilus polymorpha</name>
    <dbReference type="NCBI Taxonomy" id="45954"/>
    <lineage>
        <taxon>Eukaryota</taxon>
        <taxon>Metazoa</taxon>
        <taxon>Spiralia</taxon>
        <taxon>Lophotrochozoa</taxon>
        <taxon>Mollusca</taxon>
        <taxon>Bivalvia</taxon>
        <taxon>Autobranchia</taxon>
        <taxon>Heteroconchia</taxon>
        <taxon>Euheterodonta</taxon>
        <taxon>Imparidentia</taxon>
        <taxon>Neoheterodontei</taxon>
        <taxon>Myida</taxon>
        <taxon>Dreissenoidea</taxon>
        <taxon>Dreissenidae</taxon>
        <taxon>Dreissena</taxon>
    </lineage>
</organism>
<dbReference type="AlphaFoldDB" id="A0A9D4N9D6"/>
<name>A0A9D4N9D6_DREPO</name>
<comment type="caution">
    <text evidence="2">The sequence shown here is derived from an EMBL/GenBank/DDBJ whole genome shotgun (WGS) entry which is preliminary data.</text>
</comment>
<dbReference type="Proteomes" id="UP000828390">
    <property type="component" value="Unassembled WGS sequence"/>
</dbReference>
<evidence type="ECO:0000256" key="1">
    <source>
        <dbReference type="SAM" id="Phobius"/>
    </source>
</evidence>
<evidence type="ECO:0000313" key="3">
    <source>
        <dbReference type="Proteomes" id="UP000828390"/>
    </source>
</evidence>
<keyword evidence="3" id="KW-1185">Reference proteome</keyword>
<proteinExistence type="predicted"/>
<sequence>MGLPCLSHSMNFRLSPGYGKNMFPATRLSIVHGLNTEAVVGLAVVMGGLVAGAAVTGWKFE</sequence>